<keyword evidence="5 8" id="KW-0378">Hydrolase</keyword>
<feature type="binding site" evidence="11">
    <location>
        <position position="105"/>
    </location>
    <ligand>
        <name>Zn(2+)</name>
        <dbReference type="ChEBI" id="CHEBI:29105"/>
    </ligand>
</feature>
<dbReference type="GO" id="GO:0046872">
    <property type="term" value="F:metal ion binding"/>
    <property type="evidence" value="ECO:0007669"/>
    <property type="project" value="UniProtKB-KW"/>
</dbReference>
<keyword evidence="6 11" id="KW-0862">Zinc</keyword>
<evidence type="ECO:0000256" key="2">
    <source>
        <dbReference type="ARBA" id="ARBA00005940"/>
    </source>
</evidence>
<feature type="binding site" evidence="11">
    <location>
        <position position="151"/>
    </location>
    <ligand>
        <name>Zn(2+)</name>
        <dbReference type="ChEBI" id="CHEBI:29105"/>
    </ligand>
</feature>
<dbReference type="InterPro" id="IPR013529">
    <property type="entry name" value="Glyco_hydro_42_N"/>
</dbReference>
<evidence type="ECO:0000256" key="8">
    <source>
        <dbReference type="PIRNR" id="PIRNR001084"/>
    </source>
</evidence>
<dbReference type="PANTHER" id="PTHR36447:SF2">
    <property type="entry name" value="BETA-GALACTOSIDASE YESZ"/>
    <property type="match status" value="1"/>
</dbReference>
<dbReference type="Pfam" id="PF02449">
    <property type="entry name" value="Glyco_hydro_42"/>
    <property type="match status" value="1"/>
</dbReference>
<keyword evidence="15" id="KW-1185">Reference proteome</keyword>
<keyword evidence="4 11" id="KW-0479">Metal-binding</keyword>
<feature type="domain" description="Glycoside hydrolase family 42 N-terminal" evidence="12">
    <location>
        <begin position="5"/>
        <end position="376"/>
    </location>
</feature>
<dbReference type="PIRSF" id="PIRSF001084">
    <property type="entry name" value="B-galactosidase"/>
    <property type="match status" value="1"/>
</dbReference>
<feature type="binding site" evidence="10">
    <location>
        <position position="139"/>
    </location>
    <ligand>
        <name>substrate</name>
    </ligand>
</feature>
<evidence type="ECO:0000256" key="3">
    <source>
        <dbReference type="ARBA" id="ARBA00012756"/>
    </source>
</evidence>
<evidence type="ECO:0000256" key="11">
    <source>
        <dbReference type="PIRSR" id="PIRSR001084-3"/>
    </source>
</evidence>
<dbReference type="Gene3D" id="3.20.20.80">
    <property type="entry name" value="Glycosidases"/>
    <property type="match status" value="1"/>
</dbReference>
<comment type="similarity">
    <text evidence="2 8">Belongs to the glycosyl hydrolase 42 family.</text>
</comment>
<feature type="binding site" evidence="11">
    <location>
        <position position="154"/>
    </location>
    <ligand>
        <name>Zn(2+)</name>
        <dbReference type="ChEBI" id="CHEBI:29105"/>
    </ligand>
</feature>
<evidence type="ECO:0000256" key="10">
    <source>
        <dbReference type="PIRSR" id="PIRSR001084-2"/>
    </source>
</evidence>
<evidence type="ECO:0000256" key="9">
    <source>
        <dbReference type="PIRSR" id="PIRSR001084-1"/>
    </source>
</evidence>
<dbReference type="PANTHER" id="PTHR36447">
    <property type="entry name" value="BETA-GALACTOSIDASE GANA"/>
    <property type="match status" value="1"/>
</dbReference>
<gene>
    <name evidence="14" type="ORF">H8R10_04065</name>
</gene>
<dbReference type="GO" id="GO:0004565">
    <property type="term" value="F:beta-galactosidase activity"/>
    <property type="evidence" value="ECO:0007669"/>
    <property type="project" value="UniProtKB-EC"/>
</dbReference>
<dbReference type="GO" id="GO:0009341">
    <property type="term" value="C:beta-galactosidase complex"/>
    <property type="evidence" value="ECO:0007669"/>
    <property type="project" value="InterPro"/>
</dbReference>
<dbReference type="CDD" id="cd03143">
    <property type="entry name" value="A4_beta-galactosidase_middle_domain"/>
    <property type="match status" value="1"/>
</dbReference>
<evidence type="ECO:0000256" key="7">
    <source>
        <dbReference type="ARBA" id="ARBA00023295"/>
    </source>
</evidence>
<comment type="catalytic activity">
    <reaction evidence="1 8">
        <text>Hydrolysis of terminal non-reducing beta-D-galactose residues in beta-D-galactosides.</text>
        <dbReference type="EC" id="3.2.1.23"/>
    </reaction>
</comment>
<dbReference type="Pfam" id="PF08532">
    <property type="entry name" value="Glyco_hydro_42M"/>
    <property type="match status" value="1"/>
</dbReference>
<dbReference type="InterPro" id="IPR017853">
    <property type="entry name" value="GH"/>
</dbReference>
<dbReference type="InterPro" id="IPR003476">
    <property type="entry name" value="Glyco_hydro_42"/>
</dbReference>
<dbReference type="InterPro" id="IPR029062">
    <property type="entry name" value="Class_I_gatase-like"/>
</dbReference>
<dbReference type="Proteomes" id="UP000627538">
    <property type="component" value="Unassembled WGS sequence"/>
</dbReference>
<evidence type="ECO:0000259" key="12">
    <source>
        <dbReference type="Pfam" id="PF02449"/>
    </source>
</evidence>
<accession>A0A8I0KPY9</accession>
<dbReference type="EMBL" id="JACRUO010000001">
    <property type="protein sequence ID" value="MBD3689405.1"/>
    <property type="molecule type" value="Genomic_DNA"/>
</dbReference>
<evidence type="ECO:0000256" key="4">
    <source>
        <dbReference type="ARBA" id="ARBA00022723"/>
    </source>
</evidence>
<evidence type="ECO:0000256" key="1">
    <source>
        <dbReference type="ARBA" id="ARBA00001412"/>
    </source>
</evidence>
<dbReference type="EC" id="3.2.1.23" evidence="3 8"/>
<organism evidence="14 15">
    <name type="scientific">Nanchangia anserum</name>
    <dbReference type="NCBI Taxonomy" id="2692125"/>
    <lineage>
        <taxon>Bacteria</taxon>
        <taxon>Bacillati</taxon>
        <taxon>Actinomycetota</taxon>
        <taxon>Actinomycetes</taxon>
        <taxon>Actinomycetales</taxon>
        <taxon>Actinomycetaceae</taxon>
        <taxon>Nanchangia</taxon>
    </lineage>
</organism>
<keyword evidence="7 8" id="KW-0326">Glycosidase</keyword>
<comment type="caution">
    <text evidence="14">The sequence shown here is derived from an EMBL/GenBank/DDBJ whole genome shotgun (WGS) entry which is preliminary data.</text>
</comment>
<feature type="domain" description="Beta-galactosidase trimerisation" evidence="13">
    <location>
        <begin position="391"/>
        <end position="602"/>
    </location>
</feature>
<dbReference type="InterPro" id="IPR013738">
    <property type="entry name" value="Beta_galactosidase_Trimer"/>
</dbReference>
<evidence type="ECO:0000259" key="13">
    <source>
        <dbReference type="Pfam" id="PF08532"/>
    </source>
</evidence>
<protein>
    <recommendedName>
        <fullName evidence="3 8">Beta-galactosidase</fullName>
        <shortName evidence="8">Beta-gal</shortName>
        <ecNumber evidence="3 8">3.2.1.23</ecNumber>
    </recommendedName>
</protein>
<dbReference type="SUPFAM" id="SSF52317">
    <property type="entry name" value="Class I glutamine amidotransferase-like"/>
    <property type="match status" value="1"/>
</dbReference>
<feature type="binding site" evidence="11">
    <location>
        <position position="149"/>
    </location>
    <ligand>
        <name>Zn(2+)</name>
        <dbReference type="ChEBI" id="CHEBI:29105"/>
    </ligand>
</feature>
<dbReference type="Gene3D" id="3.40.50.880">
    <property type="match status" value="1"/>
</dbReference>
<evidence type="ECO:0000256" key="6">
    <source>
        <dbReference type="ARBA" id="ARBA00022833"/>
    </source>
</evidence>
<evidence type="ECO:0000313" key="14">
    <source>
        <dbReference type="EMBL" id="MBD3689405.1"/>
    </source>
</evidence>
<reference evidence="14 15" key="1">
    <citation type="submission" date="2020-08" db="EMBL/GenBank/DDBJ databases">
        <title>Winkia gen. nov., sp. nov., isolated from faeces of the Anser albifrons in China.</title>
        <authorList>
            <person name="Liu Q."/>
        </authorList>
    </citation>
    <scope>NUCLEOTIDE SEQUENCE [LARGE SCALE GENOMIC DNA]</scope>
    <source>
        <strain evidence="14 15">C62</strain>
    </source>
</reference>
<evidence type="ECO:0000313" key="15">
    <source>
        <dbReference type="Proteomes" id="UP000627538"/>
    </source>
</evidence>
<feature type="active site" description="Nucleophile" evidence="9">
    <location>
        <position position="303"/>
    </location>
</feature>
<sequence>MRGVDYYPEQWPLELMDDDLDRIVELGADTIRIGEFAWHLMEPAHGAYDFSFFDDVIARARSRGLDVVFGTPTATPPAWLATECDIASRFADGTARSFGGRHTACPNQPDYRQACEDVVRRLAAHYRHEAGIVAWQLDNEFGHEGADDCFCDACAVAFRAWLRERFGGDIERLNDTWGTVFWSQQYNDFDEVPLPRATITTHNPALRLDWLRFRSDTLSRFAADQARWVREERPGAVIMHDFPGGGLAKHVDYADVAKSLDVIGYNNYPVWGGQKEPLPPAEIAFGLDHMRGLNRGTPLWITEAIMGAQGHDVTGFLPRPGQAALWSVQALARGATGLCYFRYRQATKGAEQFCYGIIDADNRVGRRYREVRDVFEFARGIEPVLEAPVDAPVAILADYRSRACWEIQQQSILMDVPAEMARWHGLFHARNIMVDIVAAGEDFSGYRLLVVPHMILTDPTVADRLGDFVSAGGTVLVMFRSFAKDEDNNLAFGATLPLLTQEWLGVEVAETESVQSLDEFCLDRCADSWSGPAQARGGVFRDMLTAGKGTEVLYRYRDEFFPDYAALTRRNTGKGRAYYLGCLPDRDLQEAVVDALVADAGIAHVETPEDVEYVRRGEKAFVLNHRSSAVTCDLPGHGAIELAPFGYEIIEAVDAD</sequence>
<proteinExistence type="inferred from homology"/>
<dbReference type="AlphaFoldDB" id="A0A8I0KPY9"/>
<dbReference type="RefSeq" id="WP_191071454.1">
    <property type="nucleotide sequence ID" value="NZ_CP060506.1"/>
</dbReference>
<dbReference type="GO" id="GO:0005975">
    <property type="term" value="P:carbohydrate metabolic process"/>
    <property type="evidence" value="ECO:0007669"/>
    <property type="project" value="InterPro"/>
</dbReference>
<feature type="binding site" evidence="10">
    <location>
        <position position="101"/>
    </location>
    <ligand>
        <name>substrate</name>
    </ligand>
</feature>
<name>A0A8I0KPY9_9ACTO</name>
<evidence type="ECO:0000256" key="5">
    <source>
        <dbReference type="ARBA" id="ARBA00022801"/>
    </source>
</evidence>
<dbReference type="SUPFAM" id="SSF51445">
    <property type="entry name" value="(Trans)glycosidases"/>
    <property type="match status" value="1"/>
</dbReference>
<feature type="active site" description="Proton donor" evidence="9">
    <location>
        <position position="140"/>
    </location>
</feature>